<dbReference type="SMART" id="SM00460">
    <property type="entry name" value="TGc"/>
    <property type="match status" value="1"/>
</dbReference>
<gene>
    <name evidence="2" type="ORF">GCM10009810_25610</name>
</gene>
<dbReference type="EMBL" id="BAAAPN010000056">
    <property type="protein sequence ID" value="GAA1765583.1"/>
    <property type="molecule type" value="Genomic_DNA"/>
</dbReference>
<proteinExistence type="predicted"/>
<dbReference type="RefSeq" id="WP_344066976.1">
    <property type="nucleotide sequence ID" value="NZ_BAAAPN010000056.1"/>
</dbReference>
<evidence type="ECO:0000313" key="3">
    <source>
        <dbReference type="Proteomes" id="UP001501475"/>
    </source>
</evidence>
<comment type="caution">
    <text evidence="2">The sequence shown here is derived from an EMBL/GenBank/DDBJ whole genome shotgun (WGS) entry which is preliminary data.</text>
</comment>
<dbReference type="InterPro" id="IPR002931">
    <property type="entry name" value="Transglutaminase-like"/>
</dbReference>
<dbReference type="PANTHER" id="PTHR33490:SF7">
    <property type="entry name" value="BLR2979 PROTEIN"/>
    <property type="match status" value="1"/>
</dbReference>
<dbReference type="Proteomes" id="UP001501475">
    <property type="component" value="Unassembled WGS sequence"/>
</dbReference>
<dbReference type="SUPFAM" id="SSF54001">
    <property type="entry name" value="Cysteine proteinases"/>
    <property type="match status" value="1"/>
</dbReference>
<dbReference type="Pfam" id="PF08379">
    <property type="entry name" value="Bact_transglu_N"/>
    <property type="match status" value="1"/>
</dbReference>
<reference evidence="2 3" key="1">
    <citation type="journal article" date="2019" name="Int. J. Syst. Evol. Microbiol.">
        <title>The Global Catalogue of Microorganisms (GCM) 10K type strain sequencing project: providing services to taxonomists for standard genome sequencing and annotation.</title>
        <authorList>
            <consortium name="The Broad Institute Genomics Platform"/>
            <consortium name="The Broad Institute Genome Sequencing Center for Infectious Disease"/>
            <person name="Wu L."/>
            <person name="Ma J."/>
        </authorList>
    </citation>
    <scope>NUCLEOTIDE SEQUENCE [LARGE SCALE GENOMIC DNA]</scope>
    <source>
        <strain evidence="2 3">JCM 15591</strain>
    </source>
</reference>
<organism evidence="2 3">
    <name type="scientific">Nostocoides vanveenii</name>
    <dbReference type="NCBI Taxonomy" id="330835"/>
    <lineage>
        <taxon>Bacteria</taxon>
        <taxon>Bacillati</taxon>
        <taxon>Actinomycetota</taxon>
        <taxon>Actinomycetes</taxon>
        <taxon>Micrococcales</taxon>
        <taxon>Intrasporangiaceae</taxon>
        <taxon>Nostocoides</taxon>
    </lineage>
</organism>
<dbReference type="Gene3D" id="3.10.620.30">
    <property type="match status" value="1"/>
</dbReference>
<dbReference type="InterPro" id="IPR013589">
    <property type="entry name" value="Bac_transglu_N"/>
</dbReference>
<dbReference type="PANTHER" id="PTHR33490">
    <property type="entry name" value="BLR5614 PROTEIN-RELATED"/>
    <property type="match status" value="1"/>
</dbReference>
<dbReference type="Pfam" id="PF01841">
    <property type="entry name" value="Transglut_core"/>
    <property type="match status" value="1"/>
</dbReference>
<evidence type="ECO:0000259" key="1">
    <source>
        <dbReference type="SMART" id="SM00460"/>
    </source>
</evidence>
<accession>A0ABN2KTC3</accession>
<keyword evidence="3" id="KW-1185">Reference proteome</keyword>
<dbReference type="InterPro" id="IPR038765">
    <property type="entry name" value="Papain-like_cys_pep_sf"/>
</dbReference>
<evidence type="ECO:0000313" key="2">
    <source>
        <dbReference type="EMBL" id="GAA1765583.1"/>
    </source>
</evidence>
<protein>
    <submittedName>
        <fullName evidence="2">Transglutaminase family protein</fullName>
    </submittedName>
</protein>
<name>A0ABN2KTC3_9MICO</name>
<feature type="domain" description="Transglutaminase-like" evidence="1">
    <location>
        <begin position="186"/>
        <end position="256"/>
    </location>
</feature>
<sequence>MPQTDADFEPRRYRVRHRTHYAYDEPVDACYERGFLGPRQTATQTLVEHTVTVTPEPDLVVEHADWLGNRSFYVEIRTPTTDLDVVKESVLDVAWPRVDLTALDGWTVRSAIADLRRGGVDAVTLATYSLPSALVTAEPVIVAYARKHLDPEQPLGVALDAIMMGVFEDFDFRSGATKVTTTLPDLLDLRAGVCQDFTHLTLACLRSLGLPARYVSGYLETTPAPGRPRLEGADATHAWVSVLTPGGTWVDLDPTNGHLADSRYLVTAWGRDFRDVSPLKGVIYADAPIRSTLTVGVDVLRMTSSNPETSPAPGPS</sequence>